<proteinExistence type="predicted"/>
<gene>
    <name evidence="1" type="ORF">Micbo1qcDRAFT_51129</name>
</gene>
<name>A0A136J6L1_9PEZI</name>
<evidence type="ECO:0000313" key="1">
    <source>
        <dbReference type="EMBL" id="KXJ92800.1"/>
    </source>
</evidence>
<reference evidence="2" key="1">
    <citation type="submission" date="2016-02" db="EMBL/GenBank/DDBJ databases">
        <title>Draft genome sequence of Microdochium bolleyi, a fungal endophyte of beachgrass.</title>
        <authorList>
            <consortium name="DOE Joint Genome Institute"/>
            <person name="David A.S."/>
            <person name="May G."/>
            <person name="Haridas S."/>
            <person name="Lim J."/>
            <person name="Wang M."/>
            <person name="Labutti K."/>
            <person name="Lipzen A."/>
            <person name="Barry K."/>
            <person name="Grigoriev I.V."/>
        </authorList>
    </citation>
    <scope>NUCLEOTIDE SEQUENCE [LARGE SCALE GENOMIC DNA]</scope>
    <source>
        <strain evidence="2">J235TASD1</strain>
    </source>
</reference>
<sequence>MLNLPNAARPLHPITSVICSQHIVTAECTHPFKVATFPPHSYYTAPPVRITVSNAMSTSSPPYSSLCEISPAGHLSRKPYPRQLPRAPSADLAFLFFPATPHPPSCCCVVSVG</sequence>
<dbReference type="Proteomes" id="UP000070501">
    <property type="component" value="Unassembled WGS sequence"/>
</dbReference>
<dbReference type="AlphaFoldDB" id="A0A136J6L1"/>
<accession>A0A136J6L1</accession>
<organism evidence="1 2">
    <name type="scientific">Microdochium bolleyi</name>
    <dbReference type="NCBI Taxonomy" id="196109"/>
    <lineage>
        <taxon>Eukaryota</taxon>
        <taxon>Fungi</taxon>
        <taxon>Dikarya</taxon>
        <taxon>Ascomycota</taxon>
        <taxon>Pezizomycotina</taxon>
        <taxon>Sordariomycetes</taxon>
        <taxon>Xylariomycetidae</taxon>
        <taxon>Xylariales</taxon>
        <taxon>Microdochiaceae</taxon>
        <taxon>Microdochium</taxon>
    </lineage>
</organism>
<protein>
    <submittedName>
        <fullName evidence="1">Uncharacterized protein</fullName>
    </submittedName>
</protein>
<dbReference type="InParanoid" id="A0A136J6L1"/>
<dbReference type="EMBL" id="KQ964248">
    <property type="protein sequence ID" value="KXJ92800.1"/>
    <property type="molecule type" value="Genomic_DNA"/>
</dbReference>
<keyword evidence="2" id="KW-1185">Reference proteome</keyword>
<evidence type="ECO:0000313" key="2">
    <source>
        <dbReference type="Proteomes" id="UP000070501"/>
    </source>
</evidence>